<accession>A0A2P2Q9V7</accession>
<keyword evidence="1" id="KW-0812">Transmembrane</keyword>
<organism evidence="2">
    <name type="scientific">Rhizophora mucronata</name>
    <name type="common">Asiatic mangrove</name>
    <dbReference type="NCBI Taxonomy" id="61149"/>
    <lineage>
        <taxon>Eukaryota</taxon>
        <taxon>Viridiplantae</taxon>
        <taxon>Streptophyta</taxon>
        <taxon>Embryophyta</taxon>
        <taxon>Tracheophyta</taxon>
        <taxon>Spermatophyta</taxon>
        <taxon>Magnoliopsida</taxon>
        <taxon>eudicotyledons</taxon>
        <taxon>Gunneridae</taxon>
        <taxon>Pentapetalae</taxon>
        <taxon>rosids</taxon>
        <taxon>fabids</taxon>
        <taxon>Malpighiales</taxon>
        <taxon>Rhizophoraceae</taxon>
        <taxon>Rhizophora</taxon>
    </lineage>
</organism>
<keyword evidence="1" id="KW-0472">Membrane</keyword>
<evidence type="ECO:0000256" key="1">
    <source>
        <dbReference type="SAM" id="Phobius"/>
    </source>
</evidence>
<reference evidence="2" key="1">
    <citation type="submission" date="2018-02" db="EMBL/GenBank/DDBJ databases">
        <title>Rhizophora mucronata_Transcriptome.</title>
        <authorList>
            <person name="Meera S.P."/>
            <person name="Sreeshan A."/>
            <person name="Augustine A."/>
        </authorList>
    </citation>
    <scope>NUCLEOTIDE SEQUENCE</scope>
    <source>
        <tissue evidence="2">Leaf</tissue>
    </source>
</reference>
<dbReference type="EMBL" id="GGEC01083175">
    <property type="protein sequence ID" value="MBX63659.1"/>
    <property type="molecule type" value="Transcribed_RNA"/>
</dbReference>
<sequence length="28" mass="3202">MIIGLLLNIFFLFCFPNLSLFVVLLTSL</sequence>
<protein>
    <submittedName>
        <fullName evidence="2">Uncharacterized protein</fullName>
    </submittedName>
</protein>
<name>A0A2P2Q9V7_RHIMU</name>
<keyword evidence="1" id="KW-1133">Transmembrane helix</keyword>
<dbReference type="AlphaFoldDB" id="A0A2P2Q9V7"/>
<feature type="transmembrane region" description="Helical" evidence="1">
    <location>
        <begin position="6"/>
        <end position="25"/>
    </location>
</feature>
<proteinExistence type="predicted"/>
<evidence type="ECO:0000313" key="2">
    <source>
        <dbReference type="EMBL" id="MBX63659.1"/>
    </source>
</evidence>